<dbReference type="RefSeq" id="WP_377813099.1">
    <property type="nucleotide sequence ID" value="NZ_JBHRSJ010000007.1"/>
</dbReference>
<comment type="caution">
    <text evidence="5">The sequence shown here is derived from an EMBL/GenBank/DDBJ whole genome shotgun (WGS) entry which is preliminary data.</text>
</comment>
<dbReference type="InterPro" id="IPR044946">
    <property type="entry name" value="Restrct_endonuc_typeI_TRD_sf"/>
</dbReference>
<name>A0ABV7ARF4_9GAMM</name>
<evidence type="ECO:0000259" key="4">
    <source>
        <dbReference type="Pfam" id="PF01420"/>
    </source>
</evidence>
<sequence>MSQTRLQNWHNVTIQDLGQIVTGRTPPSSNPEMFGGEYPFITPSDMSFGLRRVSTERSISNIGSSALGRIKLPPKSVAFVCIGATIGKVCLTYTESFTNQQINSIIVNCERYSPEFVYYLMLGIADEVKALAGGAATPIINKSSFCGISVSVPPIETQLKIASILSVYDDFIENNTRRIEILEEKARRLYEEWFVQFRFPGHEEVELKESELGLIPATWEIATVGDAVGRISTGPKYCQRTVSVSGSIPVLDQGKQGVIGYHSDEPGVWASLSDPVIVFSNHTCYQKIILHPFSTIQNVLPFKSSDKYKRDIYWLHNATYGVVELNDYKGHWPQFTSKKIIVAEEQLTARFGRLAEPIYHLIFSLQRKNNNLRKQRDLLLPKLISGEIDVSEVPMPN</sequence>
<dbReference type="SUPFAM" id="SSF116734">
    <property type="entry name" value="DNA methylase specificity domain"/>
    <property type="match status" value="2"/>
</dbReference>
<dbReference type="Proteomes" id="UP001595457">
    <property type="component" value="Unassembled WGS sequence"/>
</dbReference>
<dbReference type="Pfam" id="PF01420">
    <property type="entry name" value="Methylase_S"/>
    <property type="match status" value="1"/>
</dbReference>
<organism evidence="5 6">
    <name type="scientific">Azotobacter bryophylli</name>
    <dbReference type="NCBI Taxonomy" id="1986537"/>
    <lineage>
        <taxon>Bacteria</taxon>
        <taxon>Pseudomonadati</taxon>
        <taxon>Pseudomonadota</taxon>
        <taxon>Gammaproteobacteria</taxon>
        <taxon>Pseudomonadales</taxon>
        <taxon>Pseudomonadaceae</taxon>
        <taxon>Azotobacter</taxon>
    </lineage>
</organism>
<keyword evidence="5" id="KW-0540">Nuclease</keyword>
<evidence type="ECO:0000256" key="3">
    <source>
        <dbReference type="ARBA" id="ARBA00023125"/>
    </source>
</evidence>
<gene>
    <name evidence="5" type="ORF">ACFOJE_04640</name>
</gene>
<protein>
    <submittedName>
        <fullName evidence="5">Restriction endonuclease subunit S</fullName>
        <ecNumber evidence="5">3.1.21.-</ecNumber>
    </submittedName>
</protein>
<evidence type="ECO:0000313" key="5">
    <source>
        <dbReference type="EMBL" id="MFC2971500.1"/>
    </source>
</evidence>
<keyword evidence="5" id="KW-0255">Endonuclease</keyword>
<accession>A0ABV7ARF4</accession>
<evidence type="ECO:0000256" key="1">
    <source>
        <dbReference type="ARBA" id="ARBA00010923"/>
    </source>
</evidence>
<evidence type="ECO:0000313" key="6">
    <source>
        <dbReference type="Proteomes" id="UP001595457"/>
    </source>
</evidence>
<keyword evidence="5" id="KW-0378">Hydrolase</keyword>
<evidence type="ECO:0000256" key="2">
    <source>
        <dbReference type="ARBA" id="ARBA00022747"/>
    </source>
</evidence>
<dbReference type="PANTHER" id="PTHR30408">
    <property type="entry name" value="TYPE-1 RESTRICTION ENZYME ECOKI SPECIFICITY PROTEIN"/>
    <property type="match status" value="1"/>
</dbReference>
<dbReference type="Gene3D" id="1.10.287.1120">
    <property type="entry name" value="Bipartite methylase S protein"/>
    <property type="match status" value="1"/>
</dbReference>
<dbReference type="CDD" id="cd17516">
    <property type="entry name" value="RMtype1_S_HinAWORF1578P-TRD2-CR2_like"/>
    <property type="match status" value="1"/>
</dbReference>
<dbReference type="InterPro" id="IPR052021">
    <property type="entry name" value="Type-I_RS_S_subunit"/>
</dbReference>
<dbReference type="GO" id="GO:0004519">
    <property type="term" value="F:endonuclease activity"/>
    <property type="evidence" value="ECO:0007669"/>
    <property type="project" value="UniProtKB-KW"/>
</dbReference>
<dbReference type="InterPro" id="IPR000055">
    <property type="entry name" value="Restrct_endonuc_typeI_TRD"/>
</dbReference>
<dbReference type="Gene3D" id="3.90.220.20">
    <property type="entry name" value="DNA methylase specificity domains"/>
    <property type="match status" value="2"/>
</dbReference>
<dbReference type="GO" id="GO:0016787">
    <property type="term" value="F:hydrolase activity"/>
    <property type="evidence" value="ECO:0007669"/>
    <property type="project" value="UniProtKB-KW"/>
</dbReference>
<feature type="domain" description="Type I restriction modification DNA specificity" evidence="4">
    <location>
        <begin position="8"/>
        <end position="183"/>
    </location>
</feature>
<keyword evidence="2" id="KW-0680">Restriction system</keyword>
<dbReference type="EMBL" id="JBHRSJ010000007">
    <property type="protein sequence ID" value="MFC2971500.1"/>
    <property type="molecule type" value="Genomic_DNA"/>
</dbReference>
<proteinExistence type="inferred from homology"/>
<dbReference type="EC" id="3.1.21.-" evidence="5"/>
<keyword evidence="6" id="KW-1185">Reference proteome</keyword>
<keyword evidence="3" id="KW-0238">DNA-binding</keyword>
<reference evidence="6" key="1">
    <citation type="journal article" date="2019" name="Int. J. Syst. Evol. Microbiol.">
        <title>The Global Catalogue of Microorganisms (GCM) 10K type strain sequencing project: providing services to taxonomists for standard genome sequencing and annotation.</title>
        <authorList>
            <consortium name="The Broad Institute Genomics Platform"/>
            <consortium name="The Broad Institute Genome Sequencing Center for Infectious Disease"/>
            <person name="Wu L."/>
            <person name="Ma J."/>
        </authorList>
    </citation>
    <scope>NUCLEOTIDE SEQUENCE [LARGE SCALE GENOMIC DNA]</scope>
    <source>
        <strain evidence="6">KCTC 62195</strain>
    </source>
</reference>
<dbReference type="PANTHER" id="PTHR30408:SF12">
    <property type="entry name" value="TYPE I RESTRICTION ENZYME MJAVIII SPECIFICITY SUBUNIT"/>
    <property type="match status" value="1"/>
</dbReference>
<comment type="similarity">
    <text evidence="1">Belongs to the type-I restriction system S methylase family.</text>
</comment>